<dbReference type="Pfam" id="PF03544">
    <property type="entry name" value="TonB_C"/>
    <property type="match status" value="1"/>
</dbReference>
<keyword evidence="9" id="KW-0472">Membrane</keyword>
<evidence type="ECO:0000256" key="1">
    <source>
        <dbReference type="ARBA" id="ARBA00004383"/>
    </source>
</evidence>
<dbReference type="PANTHER" id="PTHR33446:SF2">
    <property type="entry name" value="PROTEIN TONB"/>
    <property type="match status" value="1"/>
</dbReference>
<name>A0ABQ3HFH1_9NEIS</name>
<dbReference type="InterPro" id="IPR051045">
    <property type="entry name" value="TonB-dependent_transducer"/>
</dbReference>
<evidence type="ECO:0000256" key="10">
    <source>
        <dbReference type="SAM" id="MobiDB-lite"/>
    </source>
</evidence>
<dbReference type="RefSeq" id="WP_189354364.1">
    <property type="nucleotide sequence ID" value="NZ_BMYP01000041.1"/>
</dbReference>
<feature type="compositionally biased region" description="Low complexity" evidence="10">
    <location>
        <begin position="100"/>
        <end position="115"/>
    </location>
</feature>
<keyword evidence="7" id="KW-0653">Protein transport</keyword>
<evidence type="ECO:0000256" key="8">
    <source>
        <dbReference type="ARBA" id="ARBA00022989"/>
    </source>
</evidence>
<keyword evidence="3" id="KW-0813">Transport</keyword>
<dbReference type="InterPro" id="IPR006260">
    <property type="entry name" value="TonB/TolA_C"/>
</dbReference>
<feature type="domain" description="TonB C-terminal" evidence="11">
    <location>
        <begin position="128"/>
        <end position="220"/>
    </location>
</feature>
<feature type="compositionally biased region" description="Pro residues" evidence="10">
    <location>
        <begin position="73"/>
        <end position="84"/>
    </location>
</feature>
<dbReference type="SUPFAM" id="SSF74653">
    <property type="entry name" value="TolA/TonB C-terminal domain"/>
    <property type="match status" value="1"/>
</dbReference>
<dbReference type="Proteomes" id="UP000662678">
    <property type="component" value="Unassembled WGS sequence"/>
</dbReference>
<organism evidence="12 13">
    <name type="scientific">Vogesella fluminis</name>
    <dbReference type="NCBI Taxonomy" id="1069161"/>
    <lineage>
        <taxon>Bacteria</taxon>
        <taxon>Pseudomonadati</taxon>
        <taxon>Pseudomonadota</taxon>
        <taxon>Betaproteobacteria</taxon>
        <taxon>Neisseriales</taxon>
        <taxon>Chromobacteriaceae</taxon>
        <taxon>Vogesella</taxon>
    </lineage>
</organism>
<accession>A0ABQ3HFH1</accession>
<feature type="compositionally biased region" description="Pro residues" evidence="10">
    <location>
        <begin position="46"/>
        <end position="60"/>
    </location>
</feature>
<comment type="similarity">
    <text evidence="2">Belongs to the TonB family.</text>
</comment>
<dbReference type="EMBL" id="BMYP01000041">
    <property type="protein sequence ID" value="GHD80826.1"/>
    <property type="molecule type" value="Genomic_DNA"/>
</dbReference>
<keyword evidence="8" id="KW-1133">Transmembrane helix</keyword>
<reference evidence="13" key="1">
    <citation type="journal article" date="2019" name="Int. J. Syst. Evol. Microbiol.">
        <title>The Global Catalogue of Microorganisms (GCM) 10K type strain sequencing project: providing services to taxonomists for standard genome sequencing and annotation.</title>
        <authorList>
            <consortium name="The Broad Institute Genomics Platform"/>
            <consortium name="The Broad Institute Genome Sequencing Center for Infectious Disease"/>
            <person name="Wu L."/>
            <person name="Ma J."/>
        </authorList>
    </citation>
    <scope>NUCLEOTIDE SEQUENCE [LARGE SCALE GENOMIC DNA]</scope>
    <source>
        <strain evidence="13">KCTC 23713</strain>
    </source>
</reference>
<evidence type="ECO:0000256" key="2">
    <source>
        <dbReference type="ARBA" id="ARBA00006555"/>
    </source>
</evidence>
<evidence type="ECO:0000256" key="6">
    <source>
        <dbReference type="ARBA" id="ARBA00022692"/>
    </source>
</evidence>
<evidence type="ECO:0000256" key="4">
    <source>
        <dbReference type="ARBA" id="ARBA00022475"/>
    </source>
</evidence>
<protein>
    <recommendedName>
        <fullName evidence="11">TonB C-terminal domain-containing protein</fullName>
    </recommendedName>
</protein>
<keyword evidence="4" id="KW-1003">Cell membrane</keyword>
<comment type="caution">
    <text evidence="12">The sequence shown here is derived from an EMBL/GenBank/DDBJ whole genome shotgun (WGS) entry which is preliminary data.</text>
</comment>
<keyword evidence="13" id="KW-1185">Reference proteome</keyword>
<evidence type="ECO:0000259" key="11">
    <source>
        <dbReference type="PROSITE" id="PS52015"/>
    </source>
</evidence>
<sequence>MESSFSRYAVLAAITAGHVGLLLSMSHAATPVQPPQPLPMEMVTIPTPPAPDIRPAPPAPAKTASAKPRKVTPVPPPLPAPARPSPKAITTDTRTEEVASKAPAVAEAPAASPAVGRSEAAPPAPIVPPTHIGGHLGNPRPVYPPLSIELGEAGAVGLRVAVGADGRAQEVSIARSSGFPRLDRAALQAVRNWRFRPAMRGNEAIPFTYVFNVDFDLTKA</sequence>
<dbReference type="PANTHER" id="PTHR33446">
    <property type="entry name" value="PROTEIN TONB-RELATED"/>
    <property type="match status" value="1"/>
</dbReference>
<comment type="subcellular location">
    <subcellularLocation>
        <location evidence="1">Cell inner membrane</location>
        <topology evidence="1">Single-pass membrane protein</topology>
        <orientation evidence="1">Periplasmic side</orientation>
    </subcellularLocation>
</comment>
<evidence type="ECO:0000256" key="7">
    <source>
        <dbReference type="ARBA" id="ARBA00022927"/>
    </source>
</evidence>
<dbReference type="Gene3D" id="3.30.1150.10">
    <property type="match status" value="1"/>
</dbReference>
<dbReference type="NCBIfam" id="TIGR01352">
    <property type="entry name" value="tonB_Cterm"/>
    <property type="match status" value="1"/>
</dbReference>
<evidence type="ECO:0000256" key="3">
    <source>
        <dbReference type="ARBA" id="ARBA00022448"/>
    </source>
</evidence>
<keyword evidence="5" id="KW-0997">Cell inner membrane</keyword>
<keyword evidence="6" id="KW-0812">Transmembrane</keyword>
<dbReference type="PROSITE" id="PS52015">
    <property type="entry name" value="TONB_CTD"/>
    <property type="match status" value="1"/>
</dbReference>
<evidence type="ECO:0000313" key="13">
    <source>
        <dbReference type="Proteomes" id="UP000662678"/>
    </source>
</evidence>
<proteinExistence type="inferred from homology"/>
<feature type="region of interest" description="Disordered" evidence="10">
    <location>
        <begin position="34"/>
        <end position="123"/>
    </location>
</feature>
<evidence type="ECO:0000256" key="9">
    <source>
        <dbReference type="ARBA" id="ARBA00023136"/>
    </source>
</evidence>
<evidence type="ECO:0000256" key="5">
    <source>
        <dbReference type="ARBA" id="ARBA00022519"/>
    </source>
</evidence>
<dbReference type="InterPro" id="IPR037682">
    <property type="entry name" value="TonB_C"/>
</dbReference>
<evidence type="ECO:0000313" key="12">
    <source>
        <dbReference type="EMBL" id="GHD80826.1"/>
    </source>
</evidence>
<gene>
    <name evidence="12" type="ORF">GCM10011419_25970</name>
</gene>